<evidence type="ECO:0000259" key="1">
    <source>
        <dbReference type="Pfam" id="PF03101"/>
    </source>
</evidence>
<keyword evidence="3" id="KW-1185">Reference proteome</keyword>
<dbReference type="PANTHER" id="PTHR36396:SF1">
    <property type="entry name" value="MALTASE-GLUCOAMYLASE, INTESTINAL PROTEIN"/>
    <property type="match status" value="1"/>
</dbReference>
<dbReference type="OrthoDB" id="1932454at2759"/>
<name>A0A7J6X5S5_THATH</name>
<dbReference type="EMBL" id="JABWDY010006060">
    <property type="protein sequence ID" value="KAF5203930.1"/>
    <property type="molecule type" value="Genomic_DNA"/>
</dbReference>
<feature type="domain" description="FAR1" evidence="1">
    <location>
        <begin position="369"/>
        <end position="449"/>
    </location>
</feature>
<dbReference type="InterPro" id="IPR004330">
    <property type="entry name" value="FAR1_DNA_bnd_dom"/>
</dbReference>
<gene>
    <name evidence="2" type="ORF">FRX31_006486</name>
</gene>
<dbReference type="PANTHER" id="PTHR36396">
    <property type="entry name" value="MALTASE-GLUCOAMYLASE, INTESTINAL PROTEIN"/>
    <property type="match status" value="1"/>
</dbReference>
<dbReference type="Pfam" id="PF03101">
    <property type="entry name" value="FAR1"/>
    <property type="match status" value="1"/>
</dbReference>
<proteinExistence type="predicted"/>
<evidence type="ECO:0000313" key="2">
    <source>
        <dbReference type="EMBL" id="KAF5203930.1"/>
    </source>
</evidence>
<evidence type="ECO:0000313" key="3">
    <source>
        <dbReference type="Proteomes" id="UP000554482"/>
    </source>
</evidence>
<organism evidence="2 3">
    <name type="scientific">Thalictrum thalictroides</name>
    <name type="common">Rue-anemone</name>
    <name type="synonym">Anemone thalictroides</name>
    <dbReference type="NCBI Taxonomy" id="46969"/>
    <lineage>
        <taxon>Eukaryota</taxon>
        <taxon>Viridiplantae</taxon>
        <taxon>Streptophyta</taxon>
        <taxon>Embryophyta</taxon>
        <taxon>Tracheophyta</taxon>
        <taxon>Spermatophyta</taxon>
        <taxon>Magnoliopsida</taxon>
        <taxon>Ranunculales</taxon>
        <taxon>Ranunculaceae</taxon>
        <taxon>Thalictroideae</taxon>
        <taxon>Thalictrum</taxon>
    </lineage>
</organism>
<dbReference type="AlphaFoldDB" id="A0A7J6X5S5"/>
<dbReference type="Proteomes" id="UP000554482">
    <property type="component" value="Unassembled WGS sequence"/>
</dbReference>
<reference evidence="2 3" key="1">
    <citation type="submission" date="2020-06" db="EMBL/GenBank/DDBJ databases">
        <title>Transcriptomic and genomic resources for Thalictrum thalictroides and T. hernandezii: Facilitating candidate gene discovery in an emerging model plant lineage.</title>
        <authorList>
            <person name="Arias T."/>
            <person name="Riano-Pachon D.M."/>
            <person name="Di Stilio V.S."/>
        </authorList>
    </citation>
    <scope>NUCLEOTIDE SEQUENCE [LARGE SCALE GENOMIC DNA]</scope>
    <source>
        <strain evidence="3">cv. WT478/WT964</strain>
        <tissue evidence="2">Leaves</tissue>
    </source>
</reference>
<comment type="caution">
    <text evidence="2">The sequence shown here is derived from an EMBL/GenBank/DDBJ whole genome shotgun (WGS) entry which is preliminary data.</text>
</comment>
<accession>A0A7J6X5S5</accession>
<protein>
    <submittedName>
        <fullName evidence="2">Maltase-glucoamylase, intestinal protein</fullName>
    </submittedName>
</protein>
<sequence>MVGSCRQSPTNEGFEEVKLLEEPYKEFPDVIEPMRDDIQSTTDLDFQLIVPPLPEENKTITSEPVSDVESQSLLKLDFTDAFTTDEMPKDDEWMVKVVCGHHNHQLGRHLQGSSVVRKLTPEEKEIVKLILKTGVKPPKDILKALKERHHRNESTNLSSMAEEEEVVNAFKITPPQQCSSSFLEVNCKSSGKVRRFSVGTEASFALELINQKLVSGDPSASYIEAFKDGEEPISFGPNSLLIDYGDGWKLQTVTNEGFEKQNGMDLPYEDFSNIIEPRKEIVEFATDYDLEDPLQEVEEPMRDDVQSATDLDFHLIVPPLPEENKTITSEPVSDVESQSLLTLDFTDAFKTDEVFNSRDELIKWTRDVGRSVGVVVIIKKSEFGVSGRTSRLFFACERFGQRRENKKYTSTRKRTSKRCDCPFLLRGIKMPKDDEWMVKVVCGHHNHQLGRHLQGSSVAGKLTPEEKELVKHMLKTGVKPKDILKALKERDHRNESTVRTIYNAQAKLRLEEMSAISQCNSS</sequence>